<name>A0AAD1RKU4_PELCU</name>
<dbReference type="Proteomes" id="UP001295444">
    <property type="component" value="Chromosome 03"/>
</dbReference>
<protein>
    <submittedName>
        <fullName evidence="1">Uncharacterized protein</fullName>
    </submittedName>
</protein>
<evidence type="ECO:0000313" key="1">
    <source>
        <dbReference type="EMBL" id="CAH2273523.1"/>
    </source>
</evidence>
<gene>
    <name evidence="1" type="ORF">PECUL_23A001609</name>
</gene>
<accession>A0AAD1RKU4</accession>
<reference evidence="1" key="1">
    <citation type="submission" date="2022-03" db="EMBL/GenBank/DDBJ databases">
        <authorList>
            <person name="Alioto T."/>
            <person name="Alioto T."/>
            <person name="Gomez Garrido J."/>
        </authorList>
    </citation>
    <scope>NUCLEOTIDE SEQUENCE</scope>
</reference>
<keyword evidence="2" id="KW-1185">Reference proteome</keyword>
<evidence type="ECO:0000313" key="2">
    <source>
        <dbReference type="Proteomes" id="UP001295444"/>
    </source>
</evidence>
<proteinExistence type="predicted"/>
<organism evidence="1 2">
    <name type="scientific">Pelobates cultripes</name>
    <name type="common">Western spadefoot toad</name>
    <dbReference type="NCBI Taxonomy" id="61616"/>
    <lineage>
        <taxon>Eukaryota</taxon>
        <taxon>Metazoa</taxon>
        <taxon>Chordata</taxon>
        <taxon>Craniata</taxon>
        <taxon>Vertebrata</taxon>
        <taxon>Euteleostomi</taxon>
        <taxon>Amphibia</taxon>
        <taxon>Batrachia</taxon>
        <taxon>Anura</taxon>
        <taxon>Pelobatoidea</taxon>
        <taxon>Pelobatidae</taxon>
        <taxon>Pelobates</taxon>
    </lineage>
</organism>
<sequence length="79" mass="9198">MTEFEMIYTNRKPPKKLISISYKALTQASDQGRETHIQSWHRELGKTIPMADWSKAYSSHKGVSSCATHIETQRKLLYR</sequence>
<dbReference type="AlphaFoldDB" id="A0AAD1RKU4"/>
<dbReference type="EMBL" id="OW240914">
    <property type="protein sequence ID" value="CAH2273523.1"/>
    <property type="molecule type" value="Genomic_DNA"/>
</dbReference>